<gene>
    <name evidence="2" type="ORF">EYF80_006757</name>
</gene>
<dbReference type="AlphaFoldDB" id="A0A4Z2IYU4"/>
<evidence type="ECO:0000313" key="2">
    <source>
        <dbReference type="EMBL" id="TNN83150.1"/>
    </source>
</evidence>
<protein>
    <submittedName>
        <fullName evidence="2">Uncharacterized protein</fullName>
    </submittedName>
</protein>
<dbReference type="Proteomes" id="UP000314294">
    <property type="component" value="Unassembled WGS sequence"/>
</dbReference>
<sequence>MEPMGWQDTERGQTGMATVTNGPREIGGLRGGGEGMEQGDRLMALRLRASFCRRFSSTASRLLSSFTRCSSSLSLLSSTCFSYCSRARSSRACHSASLTAGARTNTSSVQKELMHMHNHNLAYFK</sequence>
<proteinExistence type="predicted"/>
<organism evidence="2 3">
    <name type="scientific">Liparis tanakae</name>
    <name type="common">Tanaka's snailfish</name>
    <dbReference type="NCBI Taxonomy" id="230148"/>
    <lineage>
        <taxon>Eukaryota</taxon>
        <taxon>Metazoa</taxon>
        <taxon>Chordata</taxon>
        <taxon>Craniata</taxon>
        <taxon>Vertebrata</taxon>
        <taxon>Euteleostomi</taxon>
        <taxon>Actinopterygii</taxon>
        <taxon>Neopterygii</taxon>
        <taxon>Teleostei</taxon>
        <taxon>Neoteleostei</taxon>
        <taxon>Acanthomorphata</taxon>
        <taxon>Eupercaria</taxon>
        <taxon>Perciformes</taxon>
        <taxon>Cottioidei</taxon>
        <taxon>Cottales</taxon>
        <taxon>Liparidae</taxon>
        <taxon>Liparis</taxon>
    </lineage>
</organism>
<evidence type="ECO:0000256" key="1">
    <source>
        <dbReference type="SAM" id="MobiDB-lite"/>
    </source>
</evidence>
<accession>A0A4Z2IYU4</accession>
<dbReference type="EMBL" id="SRLO01000035">
    <property type="protein sequence ID" value="TNN83150.1"/>
    <property type="molecule type" value="Genomic_DNA"/>
</dbReference>
<evidence type="ECO:0000313" key="3">
    <source>
        <dbReference type="Proteomes" id="UP000314294"/>
    </source>
</evidence>
<reference evidence="2 3" key="1">
    <citation type="submission" date="2019-03" db="EMBL/GenBank/DDBJ databases">
        <title>First draft genome of Liparis tanakae, snailfish: a comprehensive survey of snailfish specific genes.</title>
        <authorList>
            <person name="Kim W."/>
            <person name="Song I."/>
            <person name="Jeong J.-H."/>
            <person name="Kim D."/>
            <person name="Kim S."/>
            <person name="Ryu S."/>
            <person name="Song J.Y."/>
            <person name="Lee S.K."/>
        </authorList>
    </citation>
    <scope>NUCLEOTIDE SEQUENCE [LARGE SCALE GENOMIC DNA]</scope>
    <source>
        <tissue evidence="2">Muscle</tissue>
    </source>
</reference>
<keyword evidence="3" id="KW-1185">Reference proteome</keyword>
<comment type="caution">
    <text evidence="2">The sequence shown here is derived from an EMBL/GenBank/DDBJ whole genome shotgun (WGS) entry which is preliminary data.</text>
</comment>
<name>A0A4Z2IYU4_9TELE</name>
<feature type="region of interest" description="Disordered" evidence="1">
    <location>
        <begin position="1"/>
        <end position="35"/>
    </location>
</feature>